<feature type="non-terminal residue" evidence="2">
    <location>
        <position position="72"/>
    </location>
</feature>
<name>A0A653DN73_CALMS</name>
<evidence type="ECO:0000313" key="3">
    <source>
        <dbReference type="Proteomes" id="UP000410492"/>
    </source>
</evidence>
<keyword evidence="3" id="KW-1185">Reference proteome</keyword>
<dbReference type="EMBL" id="CAACVG010013110">
    <property type="protein sequence ID" value="VEN61267.1"/>
    <property type="molecule type" value="Genomic_DNA"/>
</dbReference>
<gene>
    <name evidence="2" type="ORF">CALMAC_LOCUS18726</name>
</gene>
<keyword evidence="1" id="KW-0812">Transmembrane</keyword>
<keyword evidence="1" id="KW-1133">Transmembrane helix</keyword>
<feature type="transmembrane region" description="Helical" evidence="1">
    <location>
        <begin position="36"/>
        <end position="56"/>
    </location>
</feature>
<evidence type="ECO:0000256" key="1">
    <source>
        <dbReference type="SAM" id="Phobius"/>
    </source>
</evidence>
<dbReference type="AlphaFoldDB" id="A0A653DN73"/>
<reference evidence="2 3" key="1">
    <citation type="submission" date="2019-01" db="EMBL/GenBank/DDBJ databases">
        <authorList>
            <person name="Sayadi A."/>
        </authorList>
    </citation>
    <scope>NUCLEOTIDE SEQUENCE [LARGE SCALE GENOMIC DNA]</scope>
</reference>
<sequence>MLWSRHILVSFVMATRVCWMRPTRIDDQRSEVHKTLNYFTTSYGLYFLMIIVLSIYDHNLGLVVVNTKTVCC</sequence>
<proteinExistence type="predicted"/>
<protein>
    <submittedName>
        <fullName evidence="2">Uncharacterized protein</fullName>
    </submittedName>
</protein>
<dbReference type="Proteomes" id="UP000410492">
    <property type="component" value="Unassembled WGS sequence"/>
</dbReference>
<accession>A0A653DN73</accession>
<organism evidence="2 3">
    <name type="scientific">Callosobruchus maculatus</name>
    <name type="common">Southern cowpea weevil</name>
    <name type="synonym">Pulse bruchid</name>
    <dbReference type="NCBI Taxonomy" id="64391"/>
    <lineage>
        <taxon>Eukaryota</taxon>
        <taxon>Metazoa</taxon>
        <taxon>Ecdysozoa</taxon>
        <taxon>Arthropoda</taxon>
        <taxon>Hexapoda</taxon>
        <taxon>Insecta</taxon>
        <taxon>Pterygota</taxon>
        <taxon>Neoptera</taxon>
        <taxon>Endopterygota</taxon>
        <taxon>Coleoptera</taxon>
        <taxon>Polyphaga</taxon>
        <taxon>Cucujiformia</taxon>
        <taxon>Chrysomeloidea</taxon>
        <taxon>Chrysomelidae</taxon>
        <taxon>Bruchinae</taxon>
        <taxon>Bruchini</taxon>
        <taxon>Callosobruchus</taxon>
    </lineage>
</organism>
<evidence type="ECO:0000313" key="2">
    <source>
        <dbReference type="EMBL" id="VEN61267.1"/>
    </source>
</evidence>
<keyword evidence="1" id="KW-0472">Membrane</keyword>